<evidence type="ECO:0000313" key="2">
    <source>
        <dbReference type="Proteomes" id="UP000033497"/>
    </source>
</evidence>
<proteinExistence type="predicted"/>
<protein>
    <recommendedName>
        <fullName evidence="3">Lipoprotein</fullName>
    </recommendedName>
</protein>
<organism evidence="1 2">
    <name type="scientific">Aequorivita vladivostokensis</name>
    <dbReference type="NCBI Taxonomy" id="171194"/>
    <lineage>
        <taxon>Bacteria</taxon>
        <taxon>Pseudomonadati</taxon>
        <taxon>Bacteroidota</taxon>
        <taxon>Flavobacteriia</taxon>
        <taxon>Flavobacteriales</taxon>
        <taxon>Flavobacteriaceae</taxon>
        <taxon>Aequorivita</taxon>
    </lineage>
</organism>
<dbReference type="Proteomes" id="UP000033497">
    <property type="component" value="Unassembled WGS sequence"/>
</dbReference>
<accession>A0ABR5DHY7</accession>
<dbReference type="EMBL" id="JSVU01000005">
    <property type="protein sequence ID" value="KJJ38389.1"/>
    <property type="molecule type" value="Genomic_DNA"/>
</dbReference>
<reference evidence="1 2" key="1">
    <citation type="submission" date="2014-10" db="EMBL/GenBank/DDBJ databases">
        <title>Genome sequencing of Vitellibacter vladivostokensis KMM 3516.</title>
        <authorList>
            <person name="Thevarajoo S."/>
            <person name="Selvaratnam C."/>
            <person name="Goh K.M."/>
            <person name="Chong C.S."/>
        </authorList>
    </citation>
    <scope>NUCLEOTIDE SEQUENCE [LARGE SCALE GENOMIC DNA]</scope>
    <source>
        <strain evidence="1 2">KMM 3516</strain>
    </source>
</reference>
<evidence type="ECO:0000313" key="1">
    <source>
        <dbReference type="EMBL" id="KJJ38389.1"/>
    </source>
</evidence>
<comment type="caution">
    <text evidence="1">The sequence shown here is derived from an EMBL/GenBank/DDBJ whole genome shotgun (WGS) entry which is preliminary data.</text>
</comment>
<name>A0ABR5DHY7_9FLAO</name>
<keyword evidence="2" id="KW-1185">Reference proteome</keyword>
<dbReference type="RefSeq" id="WP_045080764.1">
    <property type="nucleotide sequence ID" value="NZ_JSVU01000005.1"/>
</dbReference>
<gene>
    <name evidence="1" type="ORF">MB09_10125</name>
</gene>
<evidence type="ECO:0008006" key="3">
    <source>
        <dbReference type="Google" id="ProtNLM"/>
    </source>
</evidence>
<sequence>MKTFWFITILILPLFYTSCENEPISKADPSQVIQVNSELYNLIERAVGNDFDNQITCIDFHYPFTLVIYDENMDIFGYQVIKSDSEFSEFLETLLEGQSISLSYPITSILNNGQPYEITNNAELKEAIDKCLYADTVITCNNILTETSCIWKINHLDGPNTLYEGAYFEVSNFGNAGLYFQDNAFGGTWINYFIEDELHLNIFLAGDENVMEDWNFDWKVIGFDEQQMEITNSIDTYQLVKDCYEPCRKFLFEECETEPGTGRAIFDLESYFDCFFPLTGISDPATVTWRYFETFEDVMAGTNPITNLMYLNTVNPQIIYVRFDDASTGNQLLFVPIILKAIDC</sequence>